<organism evidence="2 3">
    <name type="scientific">Streptomyces malaysiense</name>
    <dbReference type="NCBI Taxonomy" id="1428626"/>
    <lineage>
        <taxon>Bacteria</taxon>
        <taxon>Bacillati</taxon>
        <taxon>Actinomycetota</taxon>
        <taxon>Actinomycetes</taxon>
        <taxon>Kitasatosporales</taxon>
        <taxon>Streptomycetaceae</taxon>
        <taxon>Streptomyces</taxon>
    </lineage>
</organism>
<gene>
    <name evidence="2" type="ORF">VT52_023405</name>
</gene>
<dbReference type="RefSeq" id="WP_046424521.1">
    <property type="nucleotide sequence ID" value="NZ_LBDA02000055.1"/>
</dbReference>
<keyword evidence="3" id="KW-1185">Reference proteome</keyword>
<protein>
    <recommendedName>
        <fullName evidence="4">Secreted protein</fullName>
    </recommendedName>
</protein>
<reference evidence="2" key="1">
    <citation type="submission" date="2016-10" db="EMBL/GenBank/DDBJ databases">
        <title>Genome sequence of Streptomyces malaysiense MUSC 136.</title>
        <authorList>
            <person name="Lee L.-H."/>
            <person name="Ser H.-L."/>
        </authorList>
    </citation>
    <scope>NUCLEOTIDE SEQUENCE [LARGE SCALE GENOMIC DNA]</scope>
    <source>
        <strain evidence="2">MUSC 136</strain>
    </source>
</reference>
<proteinExistence type="predicted"/>
<accession>A0A1J4PXY7</accession>
<dbReference type="OrthoDB" id="3401121at2"/>
<evidence type="ECO:0000313" key="2">
    <source>
        <dbReference type="EMBL" id="OIK25164.1"/>
    </source>
</evidence>
<name>A0A1J4PXY7_9ACTN</name>
<comment type="caution">
    <text evidence="2">The sequence shown here is derived from an EMBL/GenBank/DDBJ whole genome shotgun (WGS) entry which is preliminary data.</text>
</comment>
<feature type="transmembrane region" description="Helical" evidence="1">
    <location>
        <begin position="6"/>
        <end position="25"/>
    </location>
</feature>
<dbReference type="AlphaFoldDB" id="A0A1J4PXY7"/>
<evidence type="ECO:0008006" key="4">
    <source>
        <dbReference type="Google" id="ProtNLM"/>
    </source>
</evidence>
<evidence type="ECO:0000313" key="3">
    <source>
        <dbReference type="Proteomes" id="UP000034838"/>
    </source>
</evidence>
<evidence type="ECO:0000256" key="1">
    <source>
        <dbReference type="SAM" id="Phobius"/>
    </source>
</evidence>
<dbReference type="Proteomes" id="UP000034838">
    <property type="component" value="Unassembled WGS sequence"/>
</dbReference>
<keyword evidence="1" id="KW-0472">Membrane</keyword>
<sequence length="176" mass="19605">MSAFIQQLPALVGVVIGAIGSYLAIARGDRIRFHRERAARWEERRLAIYAEYARALKQSVTLTYRIAAHLGVDPHPHPLSPEEAAPQLAEATDARDPAGEALLMLGSTGVVDKAREWVVALMDMERFLREESHDPETWRAMMARQRAAREAYYAAVRHDLGLPPGHSGEWNLPAST</sequence>
<keyword evidence="1" id="KW-1133">Transmembrane helix</keyword>
<keyword evidence="1" id="KW-0812">Transmembrane</keyword>
<dbReference type="EMBL" id="LBDA02000055">
    <property type="protein sequence ID" value="OIK25164.1"/>
    <property type="molecule type" value="Genomic_DNA"/>
</dbReference>